<dbReference type="RefSeq" id="WP_045168902.1">
    <property type="nucleotide sequence ID" value="NZ_CP113865.1"/>
</dbReference>
<gene>
    <name evidence="1" type="ORF">OTK00_002063</name>
</gene>
<organism evidence="1 2">
    <name type="scientific">Caldicellulosiruptor morganii</name>
    <dbReference type="NCBI Taxonomy" id="1387555"/>
    <lineage>
        <taxon>Bacteria</taxon>
        <taxon>Bacillati</taxon>
        <taxon>Bacillota</taxon>
        <taxon>Bacillota incertae sedis</taxon>
        <taxon>Caldicellulosiruptorales</taxon>
        <taxon>Caldicellulosiruptoraceae</taxon>
        <taxon>Caldicellulosiruptor</taxon>
    </lineage>
</organism>
<proteinExistence type="predicted"/>
<protein>
    <submittedName>
        <fullName evidence="1">Uncharacterized protein</fullName>
    </submittedName>
</protein>
<sequence>MSFDEKEFEKVKNELIKHKRIVDVIPIKVEKMIEDWFLDDIQGIYKYLNKNFKGPFKVPEGKNGFDKISKLFKNFKRVYTKGEDTCKNLAKHLDVHKIIEKRLESLQKLIQILGCENKFKN</sequence>
<reference evidence="1" key="1">
    <citation type="submission" date="2022-12" db="EMBL/GenBank/DDBJ databases">
        <authorList>
            <person name="Bing R.G."/>
            <person name="Willard D.J."/>
            <person name="Manesh M.J.H."/>
            <person name="Laemthong T."/>
            <person name="Crosby J.R."/>
            <person name="Kelly R.M."/>
        </authorList>
    </citation>
    <scope>NUCLEOTIDE SEQUENCE</scope>
    <source>
        <strain evidence="1">DSM 8990</strain>
    </source>
</reference>
<evidence type="ECO:0000313" key="1">
    <source>
        <dbReference type="EMBL" id="WAM33554.1"/>
    </source>
</evidence>
<dbReference type="EMBL" id="CP113865">
    <property type="protein sequence ID" value="WAM33554.1"/>
    <property type="molecule type" value="Genomic_DNA"/>
</dbReference>
<accession>A0ABY7BLV2</accession>
<name>A0ABY7BLV2_9FIRM</name>
<dbReference type="Proteomes" id="UP001164909">
    <property type="component" value="Chromosome"/>
</dbReference>
<keyword evidence="2" id="KW-1185">Reference proteome</keyword>
<evidence type="ECO:0000313" key="2">
    <source>
        <dbReference type="Proteomes" id="UP001164909"/>
    </source>
</evidence>